<comment type="catalytic activity">
    <reaction evidence="15">
        <text>a 1,2-diacyl-sn-glycerol + ATP = a 1,2-diacyl-sn-glycero-3-phosphate + ADP + H(+)</text>
        <dbReference type="Rhea" id="RHEA:10272"/>
        <dbReference type="ChEBI" id="CHEBI:15378"/>
        <dbReference type="ChEBI" id="CHEBI:17815"/>
        <dbReference type="ChEBI" id="CHEBI:30616"/>
        <dbReference type="ChEBI" id="CHEBI:58608"/>
        <dbReference type="ChEBI" id="CHEBI:456216"/>
        <dbReference type="EC" id="2.7.1.107"/>
    </reaction>
    <physiologicalReaction direction="left-to-right" evidence="15">
        <dbReference type="Rhea" id="RHEA:10273"/>
    </physiologicalReaction>
</comment>
<dbReference type="FunFam" id="1.10.238.110:FF:000012">
    <property type="entry name" value="Diacylglycerol kinase"/>
    <property type="match status" value="1"/>
</dbReference>
<evidence type="ECO:0000256" key="6">
    <source>
        <dbReference type="ARBA" id="ARBA00022741"/>
    </source>
</evidence>
<dbReference type="InterPro" id="IPR029477">
    <property type="entry name" value="DAG_kinase_typeI_N"/>
</dbReference>
<evidence type="ECO:0000256" key="2">
    <source>
        <dbReference type="ARBA" id="ARBA00009280"/>
    </source>
</evidence>
<dbReference type="GO" id="GO:0005524">
    <property type="term" value="F:ATP binding"/>
    <property type="evidence" value="ECO:0007669"/>
    <property type="project" value="UniProtKB-KW"/>
</dbReference>
<dbReference type="InterPro" id="IPR002219">
    <property type="entry name" value="PKC_DAG/PE"/>
</dbReference>
<evidence type="ECO:0000256" key="14">
    <source>
        <dbReference type="ARBA" id="ARBA00023400"/>
    </source>
</evidence>
<dbReference type="Gene3D" id="1.10.238.10">
    <property type="entry name" value="EF-hand"/>
    <property type="match status" value="1"/>
</dbReference>
<keyword evidence="5" id="KW-0677">Repeat</keyword>
<comment type="catalytic activity">
    <reaction evidence="13">
        <text>1,2-didecanoyl-sn-glycerol + ATP = 1,2-didecanoyl-sn-glycero-3-phosphate + ADP + H(+)</text>
        <dbReference type="Rhea" id="RHEA:43428"/>
        <dbReference type="ChEBI" id="CHEBI:15378"/>
        <dbReference type="ChEBI" id="CHEBI:18155"/>
        <dbReference type="ChEBI" id="CHEBI:30616"/>
        <dbReference type="ChEBI" id="CHEBI:78227"/>
        <dbReference type="ChEBI" id="CHEBI:456216"/>
    </reaction>
    <physiologicalReaction direction="left-to-right" evidence="13">
        <dbReference type="Rhea" id="RHEA:43429"/>
    </physiologicalReaction>
</comment>
<evidence type="ECO:0000256" key="5">
    <source>
        <dbReference type="ARBA" id="ARBA00022737"/>
    </source>
</evidence>
<dbReference type="FunFam" id="3.30.60.20:FF:000013">
    <property type="entry name" value="Diacylglycerol kinase"/>
    <property type="match status" value="1"/>
</dbReference>
<dbReference type="PANTHER" id="PTHR11255">
    <property type="entry name" value="DIACYLGLYCEROL KINASE"/>
    <property type="match status" value="1"/>
</dbReference>
<proteinExistence type="inferred from homology"/>
<dbReference type="PROSITE" id="PS00018">
    <property type="entry name" value="EF_HAND_1"/>
    <property type="match status" value="2"/>
</dbReference>
<dbReference type="GeneTree" id="ENSGT00940000168305"/>
<dbReference type="InParanoid" id="F6YZZ7"/>
<dbReference type="InterPro" id="IPR017438">
    <property type="entry name" value="ATP-NAD_kinase_N"/>
</dbReference>
<dbReference type="CDD" id="cd20892">
    <property type="entry name" value="C1_DGKgamma_rpt2"/>
    <property type="match status" value="1"/>
</dbReference>
<dbReference type="SMART" id="SM00045">
    <property type="entry name" value="DAGKa"/>
    <property type="match status" value="1"/>
</dbReference>
<dbReference type="OMA" id="MSTFETR"/>
<reference evidence="22" key="1">
    <citation type="journal article" date="2002" name="Science">
        <title>The draft genome of Ciona intestinalis: insights into chordate and vertebrate origins.</title>
        <authorList>
            <person name="Dehal P."/>
            <person name="Satou Y."/>
            <person name="Campbell R.K."/>
            <person name="Chapman J."/>
            <person name="Degnan B."/>
            <person name="De Tomaso A."/>
            <person name="Davidson B."/>
            <person name="Di Gregorio A."/>
            <person name="Gelpke M."/>
            <person name="Goodstein D.M."/>
            <person name="Harafuji N."/>
            <person name="Hastings K.E."/>
            <person name="Ho I."/>
            <person name="Hotta K."/>
            <person name="Huang W."/>
            <person name="Kawashima T."/>
            <person name="Lemaire P."/>
            <person name="Martinez D."/>
            <person name="Meinertzhagen I.A."/>
            <person name="Necula S."/>
            <person name="Nonaka M."/>
            <person name="Putnam N."/>
            <person name="Rash S."/>
            <person name="Saiga H."/>
            <person name="Satake M."/>
            <person name="Terry A."/>
            <person name="Yamada L."/>
            <person name="Wang H.G."/>
            <person name="Awazu S."/>
            <person name="Azumi K."/>
            <person name="Boore J."/>
            <person name="Branno M."/>
            <person name="Chin-Bow S."/>
            <person name="DeSantis R."/>
            <person name="Doyle S."/>
            <person name="Francino P."/>
            <person name="Keys D.N."/>
            <person name="Haga S."/>
            <person name="Hayashi H."/>
            <person name="Hino K."/>
            <person name="Imai K.S."/>
            <person name="Inaba K."/>
            <person name="Kano S."/>
            <person name="Kobayashi K."/>
            <person name="Kobayashi M."/>
            <person name="Lee B.I."/>
            <person name="Makabe K.W."/>
            <person name="Manohar C."/>
            <person name="Matassi G."/>
            <person name="Medina M."/>
            <person name="Mochizuki Y."/>
            <person name="Mount S."/>
            <person name="Morishita T."/>
            <person name="Miura S."/>
            <person name="Nakayama A."/>
            <person name="Nishizaka S."/>
            <person name="Nomoto H."/>
            <person name="Ohta F."/>
            <person name="Oishi K."/>
            <person name="Rigoutsos I."/>
            <person name="Sano M."/>
            <person name="Sasaki A."/>
            <person name="Sasakura Y."/>
            <person name="Shoguchi E."/>
            <person name="Shin-i T."/>
            <person name="Spagnuolo A."/>
            <person name="Stainier D."/>
            <person name="Suzuki M.M."/>
            <person name="Tassy O."/>
            <person name="Takatori N."/>
            <person name="Tokuoka M."/>
            <person name="Yagi K."/>
            <person name="Yoshizaki F."/>
            <person name="Wada S."/>
            <person name="Zhang C."/>
            <person name="Hyatt P.D."/>
            <person name="Larimer F."/>
            <person name="Detter C."/>
            <person name="Doggett N."/>
            <person name="Glavina T."/>
            <person name="Hawkins T."/>
            <person name="Richardson P."/>
            <person name="Lucas S."/>
            <person name="Kohara Y."/>
            <person name="Levine M."/>
            <person name="Satoh N."/>
            <person name="Rokhsar D.S."/>
        </authorList>
    </citation>
    <scope>NUCLEOTIDE SEQUENCE [LARGE SCALE GENOMIC DNA]</scope>
</reference>
<dbReference type="InterPro" id="IPR002048">
    <property type="entry name" value="EF_hand_dom"/>
</dbReference>
<organism evidence="21 22">
    <name type="scientific">Ciona intestinalis</name>
    <name type="common">Transparent sea squirt</name>
    <name type="synonym">Ascidia intestinalis</name>
    <dbReference type="NCBI Taxonomy" id="7719"/>
    <lineage>
        <taxon>Eukaryota</taxon>
        <taxon>Metazoa</taxon>
        <taxon>Chordata</taxon>
        <taxon>Tunicata</taxon>
        <taxon>Ascidiacea</taxon>
        <taxon>Phlebobranchia</taxon>
        <taxon>Cionidae</taxon>
        <taxon>Ciona</taxon>
    </lineage>
</organism>
<dbReference type="Pfam" id="PF00781">
    <property type="entry name" value="DAGK_cat"/>
    <property type="match status" value="1"/>
</dbReference>
<keyword evidence="7" id="KW-0863">Zinc-finger</keyword>
<dbReference type="InterPro" id="IPR018247">
    <property type="entry name" value="EF_Hand_1_Ca_BS"/>
</dbReference>
<dbReference type="SUPFAM" id="SSF47473">
    <property type="entry name" value="EF-hand"/>
    <property type="match status" value="2"/>
</dbReference>
<feature type="domain" description="EF-hand" evidence="20">
    <location>
        <begin position="183"/>
        <end position="218"/>
    </location>
</feature>
<dbReference type="FunFam" id="1.10.238.10:FF:000017">
    <property type="entry name" value="Diacylglycerol kinase"/>
    <property type="match status" value="1"/>
</dbReference>
<dbReference type="SMART" id="SM00054">
    <property type="entry name" value="EFh"/>
    <property type="match status" value="2"/>
</dbReference>
<comment type="catalytic activity">
    <reaction evidence="12">
        <text>1,2-di-(9Z-octadecenoyl)-sn-glycerol + ATP = 1,2-di-(9Z-octadecenoyl)-sn-glycero-3-phosphate + ADP + H(+)</text>
        <dbReference type="Rhea" id="RHEA:40327"/>
        <dbReference type="ChEBI" id="CHEBI:15378"/>
        <dbReference type="ChEBI" id="CHEBI:30616"/>
        <dbReference type="ChEBI" id="CHEBI:52333"/>
        <dbReference type="ChEBI" id="CHEBI:74546"/>
        <dbReference type="ChEBI" id="CHEBI:456216"/>
    </reaction>
    <physiologicalReaction direction="left-to-right" evidence="12">
        <dbReference type="Rhea" id="RHEA:40328"/>
    </physiologicalReaction>
</comment>
<dbReference type="Pfam" id="PF13499">
    <property type="entry name" value="EF-hand_7"/>
    <property type="match status" value="1"/>
</dbReference>
<evidence type="ECO:0000256" key="9">
    <source>
        <dbReference type="ARBA" id="ARBA00022833"/>
    </source>
</evidence>
<feature type="domain" description="Phorbol-ester/DAG-type" evidence="18">
    <location>
        <begin position="233"/>
        <end position="283"/>
    </location>
</feature>
<dbReference type="GO" id="GO:0007200">
    <property type="term" value="P:phospholipase C-activating G protein-coupled receptor signaling pathway"/>
    <property type="evidence" value="ECO:0007669"/>
    <property type="project" value="InterPro"/>
</dbReference>
<dbReference type="SMART" id="SM00109">
    <property type="entry name" value="C1"/>
    <property type="match status" value="2"/>
</dbReference>
<dbReference type="UniPathway" id="UPA00230"/>
<feature type="region of interest" description="Disordered" evidence="17">
    <location>
        <begin position="379"/>
        <end position="404"/>
    </location>
</feature>
<feature type="domain" description="Phorbol-ester/DAG-type" evidence="18">
    <location>
        <begin position="298"/>
        <end position="347"/>
    </location>
</feature>
<dbReference type="Gene3D" id="3.40.50.10330">
    <property type="entry name" value="Probable inorganic polyphosphate/atp-NAD kinase, domain 1"/>
    <property type="match status" value="1"/>
</dbReference>
<name>F6YZZ7_CIOIN</name>
<evidence type="ECO:0000256" key="4">
    <source>
        <dbReference type="ARBA" id="ARBA00022723"/>
    </source>
</evidence>
<dbReference type="PROSITE" id="PS00479">
    <property type="entry name" value="ZF_DAG_PE_1"/>
    <property type="match status" value="2"/>
</dbReference>
<dbReference type="Proteomes" id="UP000008144">
    <property type="component" value="Unassembled WGS sequence"/>
</dbReference>
<dbReference type="SUPFAM" id="SSF57889">
    <property type="entry name" value="Cysteine-rich domain"/>
    <property type="match status" value="2"/>
</dbReference>
<keyword evidence="22" id="KW-1185">Reference proteome</keyword>
<evidence type="ECO:0000256" key="1">
    <source>
        <dbReference type="ARBA" id="ARBA00005175"/>
    </source>
</evidence>
<keyword evidence="9" id="KW-0862">Zinc</keyword>
<evidence type="ECO:0000313" key="22">
    <source>
        <dbReference type="Proteomes" id="UP000008144"/>
    </source>
</evidence>
<dbReference type="Ensembl" id="ENSCINT00000015886.3">
    <property type="protein sequence ID" value="ENSCINP00000015886.3"/>
    <property type="gene ID" value="ENSCING00000007746.3"/>
</dbReference>
<dbReference type="GO" id="GO:0008270">
    <property type="term" value="F:zinc ion binding"/>
    <property type="evidence" value="ECO:0007669"/>
    <property type="project" value="UniProtKB-KW"/>
</dbReference>
<feature type="domain" description="DAGKc" evidence="19">
    <location>
        <begin position="425"/>
        <end position="559"/>
    </location>
</feature>
<evidence type="ECO:0000259" key="20">
    <source>
        <dbReference type="PROSITE" id="PS50222"/>
    </source>
</evidence>
<dbReference type="FunFam" id="3.40.50.10330:FF:000003">
    <property type="entry name" value="Diacylglycerol kinase"/>
    <property type="match status" value="1"/>
</dbReference>
<dbReference type="GO" id="GO:0005509">
    <property type="term" value="F:calcium ion binding"/>
    <property type="evidence" value="ECO:0007669"/>
    <property type="project" value="InterPro"/>
</dbReference>
<dbReference type="InterPro" id="IPR001206">
    <property type="entry name" value="Diacylglycerol_kinase_cat_dom"/>
</dbReference>
<keyword evidence="11 16" id="KW-0067">ATP-binding</keyword>
<dbReference type="SMART" id="SM00046">
    <property type="entry name" value="DAGKc"/>
    <property type="match status" value="1"/>
</dbReference>
<dbReference type="GO" id="GO:0046339">
    <property type="term" value="P:diacylglycerol metabolic process"/>
    <property type="evidence" value="ECO:0000318"/>
    <property type="project" value="GO_Central"/>
</dbReference>
<keyword evidence="4" id="KW-0479">Metal-binding</keyword>
<accession>F6YZZ7</accession>
<evidence type="ECO:0000256" key="10">
    <source>
        <dbReference type="ARBA" id="ARBA00022837"/>
    </source>
</evidence>
<dbReference type="InterPro" id="IPR037607">
    <property type="entry name" value="DGK"/>
</dbReference>
<dbReference type="InterPro" id="IPR011992">
    <property type="entry name" value="EF-hand-dom_pair"/>
</dbReference>
<dbReference type="Pfam" id="PF00609">
    <property type="entry name" value="DAGK_acc"/>
    <property type="match status" value="1"/>
</dbReference>
<dbReference type="InterPro" id="IPR047475">
    <property type="entry name" value="C1_DGKgamma_rpt2"/>
</dbReference>
<evidence type="ECO:0000259" key="18">
    <source>
        <dbReference type="PROSITE" id="PS50081"/>
    </source>
</evidence>
<dbReference type="STRING" id="7719.ENSCINP00000015886"/>
<dbReference type="GO" id="GO:0035556">
    <property type="term" value="P:intracellular signal transduction"/>
    <property type="evidence" value="ECO:0000318"/>
    <property type="project" value="GO_Central"/>
</dbReference>
<dbReference type="AlphaFoldDB" id="F6YZZ7"/>
<dbReference type="InterPro" id="IPR000756">
    <property type="entry name" value="Diacylglycerol_kin_accessory"/>
</dbReference>
<evidence type="ECO:0000256" key="8">
    <source>
        <dbReference type="ARBA" id="ARBA00022777"/>
    </source>
</evidence>
<keyword evidence="8 16" id="KW-0418">Kinase</keyword>
<evidence type="ECO:0000256" key="7">
    <source>
        <dbReference type="ARBA" id="ARBA00022771"/>
    </source>
</evidence>
<dbReference type="GO" id="GO:0006654">
    <property type="term" value="P:phosphatidic acid biosynthetic process"/>
    <property type="evidence" value="ECO:0000318"/>
    <property type="project" value="GO_Central"/>
</dbReference>
<evidence type="ECO:0000256" key="17">
    <source>
        <dbReference type="SAM" id="MobiDB-lite"/>
    </source>
</evidence>
<dbReference type="GO" id="GO:0005886">
    <property type="term" value="C:plasma membrane"/>
    <property type="evidence" value="ECO:0000318"/>
    <property type="project" value="GO_Central"/>
</dbReference>
<dbReference type="GO" id="GO:0004143">
    <property type="term" value="F:ATP-dependent diacylglycerol kinase activity"/>
    <property type="evidence" value="ECO:0000318"/>
    <property type="project" value="GO_Central"/>
</dbReference>
<dbReference type="InterPro" id="IPR038199">
    <property type="entry name" value="DGK_typeI_N_sf"/>
</dbReference>
<keyword evidence="6 16" id="KW-0547">Nucleotide-binding</keyword>
<comment type="pathway">
    <text evidence="1">Lipid metabolism; glycerolipid metabolism.</text>
</comment>
<dbReference type="InterPro" id="IPR046349">
    <property type="entry name" value="C1-like_sf"/>
</dbReference>
<dbReference type="PROSITE" id="PS50081">
    <property type="entry name" value="ZF_DAG_PE_2"/>
    <property type="match status" value="2"/>
</dbReference>
<evidence type="ECO:0000256" key="11">
    <source>
        <dbReference type="ARBA" id="ARBA00022840"/>
    </source>
</evidence>
<dbReference type="EC" id="2.7.1.107" evidence="16"/>
<dbReference type="PANTHER" id="PTHR11255:SF48">
    <property type="entry name" value="DIACYLGLYCEROL KINASE 1"/>
    <property type="match status" value="1"/>
</dbReference>
<feature type="compositionally biased region" description="Basic and acidic residues" evidence="17">
    <location>
        <begin position="379"/>
        <end position="390"/>
    </location>
</feature>
<dbReference type="FunCoup" id="F6YZZ7">
    <property type="interactions" value="25"/>
</dbReference>
<dbReference type="InterPro" id="IPR016064">
    <property type="entry name" value="NAD/diacylglycerol_kinase_sf"/>
</dbReference>
<dbReference type="Gene3D" id="3.30.60.20">
    <property type="match status" value="2"/>
</dbReference>
<evidence type="ECO:0000256" key="13">
    <source>
        <dbReference type="ARBA" id="ARBA00023395"/>
    </source>
</evidence>
<dbReference type="Pfam" id="PF00130">
    <property type="entry name" value="C1_1"/>
    <property type="match status" value="2"/>
</dbReference>
<comment type="similarity">
    <text evidence="2 16">Belongs to the eukaryotic diacylglycerol kinase family.</text>
</comment>
<reference evidence="21" key="2">
    <citation type="submission" date="2025-08" db="UniProtKB">
        <authorList>
            <consortium name="Ensembl"/>
        </authorList>
    </citation>
    <scope>IDENTIFICATION</scope>
</reference>
<dbReference type="Pfam" id="PF14513">
    <property type="entry name" value="DAG_kinase_N"/>
    <property type="match status" value="2"/>
</dbReference>
<dbReference type="Gene3D" id="1.10.238.110">
    <property type="entry name" value="Diacylglycerol kinase alpha"/>
    <property type="match status" value="1"/>
</dbReference>
<dbReference type="SUPFAM" id="SSF111331">
    <property type="entry name" value="NAD kinase/diacylglycerol kinase-like"/>
    <property type="match status" value="1"/>
</dbReference>
<evidence type="ECO:0000256" key="12">
    <source>
        <dbReference type="ARBA" id="ARBA00023371"/>
    </source>
</evidence>
<dbReference type="CDD" id="cd00051">
    <property type="entry name" value="EFh"/>
    <property type="match status" value="1"/>
</dbReference>
<keyword evidence="10" id="KW-0106">Calcium</keyword>
<evidence type="ECO:0000256" key="16">
    <source>
        <dbReference type="RuleBase" id="RU361128"/>
    </source>
</evidence>
<sequence>TSDGEFVTLTPEEFERLQKYAEYSSKKLADVMAEFNDGGILSKYNKEKGKSDIINPPIDYSGFKLFMETYLDTDLSEDFCAHMFRSFQKSSNQPRTTSVGALITGNVDKPKQAIMPEEHETVHLKDIACYLSLLEGGRPEDKLQFVFKLYDTDGNGNLDSSEMERIVNQMMHVAEYLGWDVTELRPILEEMLQEIDYDGDGVVTLNEWIHGGLTTIPLLVLLGLETNIKDDGSHAWRLKHFSLPAYCNFCLTMLVGVGKQGLCCTFCKYTAHERCVNKVPANCIQTYVKSAKEASKLSHVWVEGNNAGPCDKCKKPIKCYQGLTGLHCRWCQATYHNKCASHTSAECNMGKMRAHILPPNCICPGLLNKSNLNRPIKLQQEKESRSRENSSTDTTQHSTNDKTKHMKRMNSMTWDGQGLQISPLPGTHPLLVFINPKSGGKQGVRLLRKMQGLLNPRQVYDLCSGGPMPGLNFFHDVEDFRVLCCGGDGTVGWVLDCIDKSQILHRPPVAILPLGTGNDLARCLRWGGGYEGTSVMKVLQQVENSQSVLMDRWNLNVKCEVETSEIGDPVPLSIMNNYFSIGVDASICRKFHVMREKHPEKFNSRMKNKLWYSAFGTTETFAASCKKLHDNLEVLVDGVKLESLSRNRFQGIAILNIPSVYGGTNLWGTSKKMKKRDGNKPVDLRYAVQEMGDKLLEVVGLEGAMEVGQIMAGLRAGKRLAQGSDIIINTNRLFPMQVDGEPWMQIPCTIHITHKNQVPMLMAHPGGQSSFFSCFRRSPHEGIEEP</sequence>
<evidence type="ECO:0000259" key="19">
    <source>
        <dbReference type="PROSITE" id="PS50146"/>
    </source>
</evidence>
<evidence type="ECO:0000256" key="15">
    <source>
        <dbReference type="ARBA" id="ARBA00023411"/>
    </source>
</evidence>
<reference evidence="21" key="3">
    <citation type="submission" date="2025-09" db="UniProtKB">
        <authorList>
            <consortium name="Ensembl"/>
        </authorList>
    </citation>
    <scope>IDENTIFICATION</scope>
</reference>
<dbReference type="PROSITE" id="PS50146">
    <property type="entry name" value="DAGK"/>
    <property type="match status" value="1"/>
</dbReference>
<comment type="catalytic activity">
    <reaction evidence="14">
        <text>1-octadecanoyl-2-(5Z,8Z,11Z,14Z-eicosatetraenoyl)-sn-glycerol + ATP = 1-octadecanoyl-2-(5Z,8Z,11Z,14Z-eicosatetraenoyl)-sn-glycero-3-phosphate + ADP + H(+)</text>
        <dbReference type="Rhea" id="RHEA:40323"/>
        <dbReference type="ChEBI" id="CHEBI:15378"/>
        <dbReference type="ChEBI" id="CHEBI:30616"/>
        <dbReference type="ChEBI" id="CHEBI:75728"/>
        <dbReference type="ChEBI" id="CHEBI:77091"/>
        <dbReference type="ChEBI" id="CHEBI:456216"/>
    </reaction>
    <physiologicalReaction direction="left-to-right" evidence="14">
        <dbReference type="Rhea" id="RHEA:40324"/>
    </physiologicalReaction>
</comment>
<keyword evidence="3 16" id="KW-0808">Transferase</keyword>
<evidence type="ECO:0000313" key="21">
    <source>
        <dbReference type="Ensembl" id="ENSCINP00000015886.3"/>
    </source>
</evidence>
<dbReference type="Gene3D" id="2.60.200.40">
    <property type="match status" value="1"/>
</dbReference>
<dbReference type="PROSITE" id="PS50222">
    <property type="entry name" value="EF_HAND_2"/>
    <property type="match status" value="2"/>
</dbReference>
<dbReference type="CDD" id="cd20799">
    <property type="entry name" value="C1_DGK_typeI_rpt1"/>
    <property type="match status" value="1"/>
</dbReference>
<feature type="domain" description="EF-hand" evidence="20">
    <location>
        <begin position="138"/>
        <end position="173"/>
    </location>
</feature>
<dbReference type="HOGENOM" id="CLU_003770_1_0_1"/>
<protein>
    <recommendedName>
        <fullName evidence="16">Diacylglycerol kinase</fullName>
        <shortName evidence="16">DAG kinase</shortName>
        <ecNumber evidence="16">2.7.1.107</ecNumber>
    </recommendedName>
</protein>
<evidence type="ECO:0000256" key="3">
    <source>
        <dbReference type="ARBA" id="ARBA00022679"/>
    </source>
</evidence>